<keyword evidence="4 5" id="KW-0472">Membrane</keyword>
<keyword evidence="3 5" id="KW-1133">Transmembrane helix</keyword>
<accession>A0ABQ1U8Z9</accession>
<reference evidence="7" key="1">
    <citation type="journal article" date="2019" name="Int. J. Syst. Evol. Microbiol.">
        <title>The Global Catalogue of Microorganisms (GCM) 10K type strain sequencing project: providing services to taxonomists for standard genome sequencing and annotation.</title>
        <authorList>
            <consortium name="The Broad Institute Genomics Platform"/>
            <consortium name="The Broad Institute Genome Sequencing Center for Infectious Disease"/>
            <person name="Wu L."/>
            <person name="Ma J."/>
        </authorList>
    </citation>
    <scope>NUCLEOTIDE SEQUENCE [LARGE SCALE GENOMIC DNA]</scope>
    <source>
        <strain evidence="7">CCM 7855</strain>
    </source>
</reference>
<feature type="transmembrane region" description="Helical" evidence="5">
    <location>
        <begin position="25"/>
        <end position="50"/>
    </location>
</feature>
<evidence type="ECO:0000313" key="6">
    <source>
        <dbReference type="EMBL" id="GGF11623.1"/>
    </source>
</evidence>
<evidence type="ECO:0000256" key="1">
    <source>
        <dbReference type="ARBA" id="ARBA00004141"/>
    </source>
</evidence>
<keyword evidence="2 5" id="KW-0812">Transmembrane</keyword>
<dbReference type="Gene3D" id="1.20.1740.10">
    <property type="entry name" value="Amino acid/polyamine transporter I"/>
    <property type="match status" value="1"/>
</dbReference>
<feature type="transmembrane region" description="Helical" evidence="5">
    <location>
        <begin position="78"/>
        <end position="96"/>
    </location>
</feature>
<sequence>MSAKAFEGRGGSVFLGLSQDYAGPALFHAMSVILLASLFATCLGMTNFAARYLQHLAGDKLMPSGFATLAQNGSPTRAVVAQIALVLLGVGGAGLLGSDPYLDTGAVLFGVGAVSVVLLQLIAAIAIVRFLHAHRPARRSQWWSRRIAPLLGLAGLAAAVVIIMSSFSTITGKSGIFYEVLPWLSVVAVVAGGVRGYLLDRRFDAAGDDTVAGKYT</sequence>
<evidence type="ECO:0000256" key="4">
    <source>
        <dbReference type="ARBA" id="ARBA00023136"/>
    </source>
</evidence>
<evidence type="ECO:0000313" key="7">
    <source>
        <dbReference type="Proteomes" id="UP000632454"/>
    </source>
</evidence>
<gene>
    <name evidence="6" type="ORF">GCM10007298_04460</name>
</gene>
<dbReference type="PANTHER" id="PTHR42770:SF7">
    <property type="entry name" value="MEMBRANE PROTEIN"/>
    <property type="match status" value="1"/>
</dbReference>
<evidence type="ECO:0000256" key="3">
    <source>
        <dbReference type="ARBA" id="ARBA00022989"/>
    </source>
</evidence>
<dbReference type="PANTHER" id="PTHR42770">
    <property type="entry name" value="AMINO ACID TRANSPORTER-RELATED"/>
    <property type="match status" value="1"/>
</dbReference>
<dbReference type="InterPro" id="IPR050367">
    <property type="entry name" value="APC_superfamily"/>
</dbReference>
<evidence type="ECO:0000256" key="5">
    <source>
        <dbReference type="SAM" id="Phobius"/>
    </source>
</evidence>
<protein>
    <recommendedName>
        <fullName evidence="8">Amino acid permease</fullName>
    </recommendedName>
</protein>
<comment type="caution">
    <text evidence="6">The sequence shown here is derived from an EMBL/GenBank/DDBJ whole genome shotgun (WGS) entry which is preliminary data.</text>
</comment>
<evidence type="ECO:0000256" key="2">
    <source>
        <dbReference type="ARBA" id="ARBA00022692"/>
    </source>
</evidence>
<proteinExistence type="predicted"/>
<feature type="transmembrane region" description="Helical" evidence="5">
    <location>
        <begin position="176"/>
        <end position="194"/>
    </location>
</feature>
<dbReference type="EMBL" id="BMCS01000001">
    <property type="protein sequence ID" value="GGF11623.1"/>
    <property type="molecule type" value="Genomic_DNA"/>
</dbReference>
<feature type="transmembrane region" description="Helical" evidence="5">
    <location>
        <begin position="108"/>
        <end position="130"/>
    </location>
</feature>
<name>A0ABQ1U8Z9_9NOCA</name>
<feature type="transmembrane region" description="Helical" evidence="5">
    <location>
        <begin position="150"/>
        <end position="170"/>
    </location>
</feature>
<keyword evidence="7" id="KW-1185">Reference proteome</keyword>
<organism evidence="6 7">
    <name type="scientific">Williamsia phyllosphaerae</name>
    <dbReference type="NCBI Taxonomy" id="885042"/>
    <lineage>
        <taxon>Bacteria</taxon>
        <taxon>Bacillati</taxon>
        <taxon>Actinomycetota</taxon>
        <taxon>Actinomycetes</taxon>
        <taxon>Mycobacteriales</taxon>
        <taxon>Nocardiaceae</taxon>
        <taxon>Williamsia</taxon>
    </lineage>
</organism>
<dbReference type="Proteomes" id="UP000632454">
    <property type="component" value="Unassembled WGS sequence"/>
</dbReference>
<evidence type="ECO:0008006" key="8">
    <source>
        <dbReference type="Google" id="ProtNLM"/>
    </source>
</evidence>
<comment type="subcellular location">
    <subcellularLocation>
        <location evidence="1">Membrane</location>
        <topology evidence="1">Multi-pass membrane protein</topology>
    </subcellularLocation>
</comment>